<comment type="caution">
    <text evidence="2">The sequence shown here is derived from an EMBL/GenBank/DDBJ whole genome shotgun (WGS) entry which is preliminary data.</text>
</comment>
<dbReference type="EMBL" id="VCEJ01000002">
    <property type="protein sequence ID" value="TLV03999.1"/>
    <property type="molecule type" value="Genomic_DNA"/>
</dbReference>
<sequence>MNLPRITVVTPSFNQASYLEETIRSILNQRYPNLEYIIIDGGSTDGSVEIIRKYENQLAFWVSEKDGGLYDAIQKGFACSTGEIMTWINADDLHHPKSLFTVGEIFQHFKEVKWLMGANSFFNEAGQCFLYDDLNYTQRWSRRRLLMFDGKFIQQESVFWRRELWEEAGSYMARDYSLAADFELWLRFSRYQKLYTTSFLLAGFRFRSVNQKSYEQRDEYLKQVRNLLEKERKSGTTPAFYRFLVGLIKIVPKRKWRNKLLAKILQLPPKIIFDREKGMLLSSKNDF</sequence>
<accession>A0A5R9L6H7</accession>
<dbReference type="InterPro" id="IPR029044">
    <property type="entry name" value="Nucleotide-diphossugar_trans"/>
</dbReference>
<name>A0A5R9L6H7_9BACT</name>
<dbReference type="PANTHER" id="PTHR22916">
    <property type="entry name" value="GLYCOSYLTRANSFERASE"/>
    <property type="match status" value="1"/>
</dbReference>
<dbReference type="CDD" id="cd06433">
    <property type="entry name" value="GT_2_WfgS_like"/>
    <property type="match status" value="1"/>
</dbReference>
<evidence type="ECO:0000313" key="3">
    <source>
        <dbReference type="Proteomes" id="UP000306402"/>
    </source>
</evidence>
<dbReference type="PANTHER" id="PTHR22916:SF65">
    <property type="entry name" value="SLR1065 PROTEIN"/>
    <property type="match status" value="1"/>
</dbReference>
<dbReference type="SUPFAM" id="SSF53448">
    <property type="entry name" value="Nucleotide-diphospho-sugar transferases"/>
    <property type="match status" value="1"/>
</dbReference>
<dbReference type="Proteomes" id="UP000306402">
    <property type="component" value="Unassembled WGS sequence"/>
</dbReference>
<protein>
    <submittedName>
        <fullName evidence="2">Glycosyltransferase</fullName>
    </submittedName>
</protein>
<proteinExistence type="predicted"/>
<dbReference type="Gene3D" id="3.90.550.10">
    <property type="entry name" value="Spore Coat Polysaccharide Biosynthesis Protein SpsA, Chain A"/>
    <property type="match status" value="1"/>
</dbReference>
<dbReference type="AlphaFoldDB" id="A0A5R9L6H7"/>
<dbReference type="OrthoDB" id="9788101at2"/>
<organism evidence="2 3">
    <name type="scientific">Dyadobacter luticola</name>
    <dbReference type="NCBI Taxonomy" id="1979387"/>
    <lineage>
        <taxon>Bacteria</taxon>
        <taxon>Pseudomonadati</taxon>
        <taxon>Bacteroidota</taxon>
        <taxon>Cytophagia</taxon>
        <taxon>Cytophagales</taxon>
        <taxon>Spirosomataceae</taxon>
        <taxon>Dyadobacter</taxon>
    </lineage>
</organism>
<dbReference type="InterPro" id="IPR001173">
    <property type="entry name" value="Glyco_trans_2-like"/>
</dbReference>
<keyword evidence="3" id="KW-1185">Reference proteome</keyword>
<reference evidence="2 3" key="1">
    <citation type="submission" date="2019-05" db="EMBL/GenBank/DDBJ databases">
        <authorList>
            <person name="Qu J.-H."/>
        </authorList>
    </citation>
    <scope>NUCLEOTIDE SEQUENCE [LARGE SCALE GENOMIC DNA]</scope>
    <source>
        <strain evidence="2 3">T17</strain>
    </source>
</reference>
<keyword evidence="2" id="KW-0808">Transferase</keyword>
<gene>
    <name evidence="2" type="ORF">FEN17_00130</name>
</gene>
<dbReference type="GO" id="GO:0016758">
    <property type="term" value="F:hexosyltransferase activity"/>
    <property type="evidence" value="ECO:0007669"/>
    <property type="project" value="UniProtKB-ARBA"/>
</dbReference>
<feature type="domain" description="Glycosyltransferase 2-like" evidence="1">
    <location>
        <begin position="7"/>
        <end position="99"/>
    </location>
</feature>
<dbReference type="Pfam" id="PF00535">
    <property type="entry name" value="Glycos_transf_2"/>
    <property type="match status" value="1"/>
</dbReference>
<evidence type="ECO:0000259" key="1">
    <source>
        <dbReference type="Pfam" id="PF00535"/>
    </source>
</evidence>
<evidence type="ECO:0000313" key="2">
    <source>
        <dbReference type="EMBL" id="TLV03999.1"/>
    </source>
</evidence>